<gene>
    <name evidence="1" type="ORF">BZA70DRAFT_11994</name>
</gene>
<organism evidence="1 2">
    <name type="scientific">Myxozyma melibiosi</name>
    <dbReference type="NCBI Taxonomy" id="54550"/>
    <lineage>
        <taxon>Eukaryota</taxon>
        <taxon>Fungi</taxon>
        <taxon>Dikarya</taxon>
        <taxon>Ascomycota</taxon>
        <taxon>Saccharomycotina</taxon>
        <taxon>Lipomycetes</taxon>
        <taxon>Lipomycetales</taxon>
        <taxon>Lipomycetaceae</taxon>
        <taxon>Myxozyma</taxon>
    </lineage>
</organism>
<comment type="caution">
    <text evidence="1">The sequence shown here is derived from an EMBL/GenBank/DDBJ whole genome shotgun (WGS) entry which is preliminary data.</text>
</comment>
<sequence length="224" mass="25074">MTAPKFFVVAHVISRKGALPFWEKRLDALCGVSATESLGDSYYWGQDLNGDPDSIWGLEGYTHAAGFFLGHVSTDIFKREMKLVDDDLLLKSVQGLGSPDYDLYHYDQYGGYLKKPDDKDKDSVTSHVAVHHFWAKDPADQTKILDALNKFSESTKSVEGVQSALVLKAIVVPELATLWIRTKTQDDYKSFEPKLAALASELKPLISKTEVYQSRSFIGHLDLK</sequence>
<proteinExistence type="predicted"/>
<keyword evidence="2" id="KW-1185">Reference proteome</keyword>
<name>A0ABR1FC94_9ASCO</name>
<dbReference type="RefSeq" id="XP_064770410.1">
    <property type="nucleotide sequence ID" value="XM_064909492.1"/>
</dbReference>
<evidence type="ECO:0000313" key="1">
    <source>
        <dbReference type="EMBL" id="KAK7207377.1"/>
    </source>
</evidence>
<protein>
    <recommendedName>
        <fullName evidence="3">ABM domain-containing protein</fullName>
    </recommendedName>
</protein>
<reference evidence="1 2" key="1">
    <citation type="submission" date="2024-03" db="EMBL/GenBank/DDBJ databases">
        <title>Genome-scale model development and genomic sequencing of the oleaginous clade Lipomyces.</title>
        <authorList>
            <consortium name="Lawrence Berkeley National Laboratory"/>
            <person name="Czajka J.J."/>
            <person name="Han Y."/>
            <person name="Kim J."/>
            <person name="Mondo S.J."/>
            <person name="Hofstad B.A."/>
            <person name="Robles A."/>
            <person name="Haridas S."/>
            <person name="Riley R."/>
            <person name="LaButti K."/>
            <person name="Pangilinan J."/>
            <person name="Andreopoulos W."/>
            <person name="Lipzen A."/>
            <person name="Yan J."/>
            <person name="Wang M."/>
            <person name="Ng V."/>
            <person name="Grigoriev I.V."/>
            <person name="Spatafora J.W."/>
            <person name="Magnuson J.K."/>
            <person name="Baker S.E."/>
            <person name="Pomraning K.R."/>
        </authorList>
    </citation>
    <scope>NUCLEOTIDE SEQUENCE [LARGE SCALE GENOMIC DNA]</scope>
    <source>
        <strain evidence="1 2">Phaff 52-87</strain>
    </source>
</reference>
<evidence type="ECO:0008006" key="3">
    <source>
        <dbReference type="Google" id="ProtNLM"/>
    </source>
</evidence>
<dbReference type="GeneID" id="90035004"/>
<dbReference type="Proteomes" id="UP001498771">
    <property type="component" value="Unassembled WGS sequence"/>
</dbReference>
<accession>A0ABR1FC94</accession>
<dbReference type="EMBL" id="JBBJBU010000001">
    <property type="protein sequence ID" value="KAK7207377.1"/>
    <property type="molecule type" value="Genomic_DNA"/>
</dbReference>
<evidence type="ECO:0000313" key="2">
    <source>
        <dbReference type="Proteomes" id="UP001498771"/>
    </source>
</evidence>